<sequence>MDGYLYVAVGDKGVYGAVGTDGRRVDLYGGGVLRLRPDGTDLEVYCTGVRNILDVALDAEDEIFTYDNTDEHDWMSRLTHMVDGGEYGYPFDFVPRRPYTLWMMADYGGGAATGALCYTEDALPAEYRGNLFLADFGKRQVLRVVPRRDGATFRADSRSDVFSDPPGDFRPVGIAVAPDGLGLYICDWQHADTKEAVSVGRLLRLTYTGPSHARTRPSWFLDAACGRPCRASLDELVVALSHPARSVREVAQRRLAERGAGAVAALVRLLGDVDAPLTSVAPAIDKDL</sequence>
<keyword evidence="3" id="KW-1185">Reference proteome</keyword>
<dbReference type="OrthoDB" id="220263at2"/>
<dbReference type="InterPro" id="IPR011041">
    <property type="entry name" value="Quinoprot_gluc/sorb_DH_b-prop"/>
</dbReference>
<proteinExistence type="predicted"/>
<accession>A0A518GYP9</accession>
<dbReference type="PANTHER" id="PTHR33546:SF1">
    <property type="entry name" value="LARGE, MULTIFUNCTIONAL SECRETED PROTEIN"/>
    <property type="match status" value="1"/>
</dbReference>
<feature type="domain" description="DUF7133" evidence="1">
    <location>
        <begin position="1"/>
        <end position="190"/>
    </location>
</feature>
<dbReference type="PANTHER" id="PTHR33546">
    <property type="entry name" value="LARGE, MULTIFUNCTIONAL SECRETED PROTEIN-RELATED"/>
    <property type="match status" value="1"/>
</dbReference>
<dbReference type="KEGG" id="tpla:ElP_16090"/>
<protein>
    <recommendedName>
        <fullName evidence="1">DUF7133 domain-containing protein</fullName>
    </recommendedName>
</protein>
<dbReference type="InterPro" id="IPR055557">
    <property type="entry name" value="DUF7133"/>
</dbReference>
<evidence type="ECO:0000259" key="1">
    <source>
        <dbReference type="Pfam" id="PF23500"/>
    </source>
</evidence>
<organism evidence="2 3">
    <name type="scientific">Tautonia plasticadhaerens</name>
    <dbReference type="NCBI Taxonomy" id="2527974"/>
    <lineage>
        <taxon>Bacteria</taxon>
        <taxon>Pseudomonadati</taxon>
        <taxon>Planctomycetota</taxon>
        <taxon>Planctomycetia</taxon>
        <taxon>Isosphaerales</taxon>
        <taxon>Isosphaeraceae</taxon>
        <taxon>Tautonia</taxon>
    </lineage>
</organism>
<dbReference type="EMBL" id="CP036426">
    <property type="protein sequence ID" value="QDV33730.1"/>
    <property type="molecule type" value="Genomic_DNA"/>
</dbReference>
<evidence type="ECO:0000313" key="2">
    <source>
        <dbReference type="EMBL" id="QDV33730.1"/>
    </source>
</evidence>
<dbReference type="Pfam" id="PF23500">
    <property type="entry name" value="DUF7133"/>
    <property type="match status" value="1"/>
</dbReference>
<name>A0A518GYP9_9BACT</name>
<evidence type="ECO:0000313" key="3">
    <source>
        <dbReference type="Proteomes" id="UP000317835"/>
    </source>
</evidence>
<dbReference type="InterPro" id="IPR011042">
    <property type="entry name" value="6-blade_b-propeller_TolB-like"/>
</dbReference>
<dbReference type="Proteomes" id="UP000317835">
    <property type="component" value="Chromosome"/>
</dbReference>
<gene>
    <name evidence="2" type="ORF">ElP_16090</name>
</gene>
<reference evidence="2 3" key="1">
    <citation type="submission" date="2019-02" db="EMBL/GenBank/DDBJ databases">
        <title>Deep-cultivation of Planctomycetes and their phenomic and genomic characterization uncovers novel biology.</title>
        <authorList>
            <person name="Wiegand S."/>
            <person name="Jogler M."/>
            <person name="Boedeker C."/>
            <person name="Pinto D."/>
            <person name="Vollmers J."/>
            <person name="Rivas-Marin E."/>
            <person name="Kohn T."/>
            <person name="Peeters S.H."/>
            <person name="Heuer A."/>
            <person name="Rast P."/>
            <person name="Oberbeckmann S."/>
            <person name="Bunk B."/>
            <person name="Jeske O."/>
            <person name="Meyerdierks A."/>
            <person name="Storesund J.E."/>
            <person name="Kallscheuer N."/>
            <person name="Luecker S."/>
            <person name="Lage O.M."/>
            <person name="Pohl T."/>
            <person name="Merkel B.J."/>
            <person name="Hornburger P."/>
            <person name="Mueller R.-W."/>
            <person name="Bruemmer F."/>
            <person name="Labrenz M."/>
            <person name="Spormann A.M."/>
            <person name="Op den Camp H."/>
            <person name="Overmann J."/>
            <person name="Amann R."/>
            <person name="Jetten M.S.M."/>
            <person name="Mascher T."/>
            <person name="Medema M.H."/>
            <person name="Devos D.P."/>
            <person name="Kaster A.-K."/>
            <person name="Ovreas L."/>
            <person name="Rohde M."/>
            <person name="Galperin M.Y."/>
            <person name="Jogler C."/>
        </authorList>
    </citation>
    <scope>NUCLEOTIDE SEQUENCE [LARGE SCALE GENOMIC DNA]</scope>
    <source>
        <strain evidence="2 3">ElP</strain>
    </source>
</reference>
<dbReference type="AlphaFoldDB" id="A0A518GYP9"/>
<dbReference type="RefSeq" id="WP_145268070.1">
    <property type="nucleotide sequence ID" value="NZ_CP036426.1"/>
</dbReference>
<dbReference type="SUPFAM" id="SSF50952">
    <property type="entry name" value="Soluble quinoprotein glucose dehydrogenase"/>
    <property type="match status" value="1"/>
</dbReference>
<dbReference type="Gene3D" id="2.120.10.30">
    <property type="entry name" value="TolB, C-terminal domain"/>
    <property type="match status" value="1"/>
</dbReference>